<protein>
    <submittedName>
        <fullName evidence="6">WD40 domain-containing protein</fullName>
    </submittedName>
</protein>
<dbReference type="GO" id="GO:0005634">
    <property type="term" value="C:nucleus"/>
    <property type="evidence" value="ECO:0007669"/>
    <property type="project" value="TreeGrafter"/>
</dbReference>
<evidence type="ECO:0000256" key="4">
    <source>
        <dbReference type="PROSITE-ProRule" id="PRU00221"/>
    </source>
</evidence>
<reference evidence="6 7" key="1">
    <citation type="submission" date="2015-09" db="EMBL/GenBank/DDBJ databases">
        <title>Draft genome of the scarab beetle Oryctes borbonicus.</title>
        <authorList>
            <person name="Meyer J.M."/>
            <person name="Markov G.V."/>
            <person name="Baskaran P."/>
            <person name="Herrmann M."/>
            <person name="Sommer R.J."/>
            <person name="Roedelsperger C."/>
        </authorList>
    </citation>
    <scope>NUCLEOTIDE SEQUENCE [LARGE SCALE GENOMIC DNA]</scope>
    <source>
        <strain evidence="6">OB123</strain>
        <tissue evidence="6">Whole animal</tissue>
    </source>
</reference>
<proteinExistence type="inferred from homology"/>
<dbReference type="GO" id="GO:0035861">
    <property type="term" value="C:site of double-strand break"/>
    <property type="evidence" value="ECO:0007669"/>
    <property type="project" value="TreeGrafter"/>
</dbReference>
<feature type="compositionally biased region" description="Basic and acidic residues" evidence="5">
    <location>
        <begin position="421"/>
        <end position="437"/>
    </location>
</feature>
<comment type="similarity">
    <text evidence="3">Belongs to the WD repeat GAD-1 family.</text>
</comment>
<dbReference type="SUPFAM" id="SSF50978">
    <property type="entry name" value="WD40 repeat-like"/>
    <property type="match status" value="1"/>
</dbReference>
<name>A0A0T6BHI5_9SCAR</name>
<evidence type="ECO:0000313" key="6">
    <source>
        <dbReference type="EMBL" id="KRT86730.1"/>
    </source>
</evidence>
<dbReference type="SMART" id="SM00320">
    <property type="entry name" value="WD40"/>
    <property type="match status" value="5"/>
</dbReference>
<dbReference type="Pfam" id="PF00400">
    <property type="entry name" value="WD40"/>
    <property type="match status" value="2"/>
</dbReference>
<dbReference type="InterPro" id="IPR020472">
    <property type="entry name" value="WD40_PAC1"/>
</dbReference>
<dbReference type="EMBL" id="LJIG01000210">
    <property type="protein sequence ID" value="KRT86730.1"/>
    <property type="molecule type" value="Genomic_DNA"/>
</dbReference>
<accession>A0A0T6BHI5</accession>
<sequence>MDSGMRTFRTLQPCDNHPIRGLHYSGTGDLMLVVSGAAQAKVLDRDGFEQLETVKGDMYITDQAKTKGHTAGLLSGAWSPISREEFLTTSSDGTARIWDLLSGGRNHKALVKCRAQNGLKVSPTACCYNQEGKVFGLGCADGSIQLWDLRKSTVAPSSQLRKAHQPAEISGISFSHIGNQLLTRSCDDTLKLWDLRNFKSCLNEVGDLYSRYDTTDCLFSPNDKIVITATSVKKDEDCGHLLFYDTATFELIRKLDLESHVIKVLWHPKLNQIFVGNGNGVIKCYFDDRRSLRGATLCAKKVQKRIQHAEIVSSQQVITPHALPLFRQERRKTSRKQMEKDRLDPVKSRRPDLPITSGQGGRVASSGGTLSSYVIRNLGLSKRVDDDQDPREAILKYAKEAEENPYWITPAYAKTQPKVILKREGGDGEPSAKRSKP</sequence>
<evidence type="ECO:0000313" key="7">
    <source>
        <dbReference type="Proteomes" id="UP000051574"/>
    </source>
</evidence>
<dbReference type="FunFam" id="2.130.10.10:FF:001319">
    <property type="entry name" value="Gastrulation defective protein 1"/>
    <property type="match status" value="1"/>
</dbReference>
<gene>
    <name evidence="6" type="ORF">AMK59_19</name>
</gene>
<dbReference type="Proteomes" id="UP000051574">
    <property type="component" value="Unassembled WGS sequence"/>
</dbReference>
<dbReference type="PRINTS" id="PR00320">
    <property type="entry name" value="GPROTEINBRPT"/>
</dbReference>
<dbReference type="PANTHER" id="PTHR16017:SF0">
    <property type="entry name" value="WD REPEAT-CONTAINING PROTEIN 70"/>
    <property type="match status" value="1"/>
</dbReference>
<organism evidence="6 7">
    <name type="scientific">Oryctes borbonicus</name>
    <dbReference type="NCBI Taxonomy" id="1629725"/>
    <lineage>
        <taxon>Eukaryota</taxon>
        <taxon>Metazoa</taxon>
        <taxon>Ecdysozoa</taxon>
        <taxon>Arthropoda</taxon>
        <taxon>Hexapoda</taxon>
        <taxon>Insecta</taxon>
        <taxon>Pterygota</taxon>
        <taxon>Neoptera</taxon>
        <taxon>Endopterygota</taxon>
        <taxon>Coleoptera</taxon>
        <taxon>Polyphaga</taxon>
        <taxon>Scarabaeiformia</taxon>
        <taxon>Scarabaeidae</taxon>
        <taxon>Dynastinae</taxon>
        <taxon>Oryctes</taxon>
    </lineage>
</organism>
<evidence type="ECO:0000256" key="1">
    <source>
        <dbReference type="ARBA" id="ARBA00022574"/>
    </source>
</evidence>
<feature type="compositionally biased region" description="Basic and acidic residues" evidence="5">
    <location>
        <begin position="336"/>
        <end position="352"/>
    </location>
</feature>
<keyword evidence="7" id="KW-1185">Reference proteome</keyword>
<dbReference type="PROSITE" id="PS50294">
    <property type="entry name" value="WD_REPEATS_REGION"/>
    <property type="match status" value="1"/>
</dbReference>
<dbReference type="InterPro" id="IPR015943">
    <property type="entry name" value="WD40/YVTN_repeat-like_dom_sf"/>
</dbReference>
<comment type="caution">
    <text evidence="6">The sequence shown here is derived from an EMBL/GenBank/DDBJ whole genome shotgun (WGS) entry which is preliminary data.</text>
</comment>
<dbReference type="InterPro" id="IPR001680">
    <property type="entry name" value="WD40_rpt"/>
</dbReference>
<dbReference type="PROSITE" id="PS50082">
    <property type="entry name" value="WD_REPEATS_2"/>
    <property type="match status" value="2"/>
</dbReference>
<dbReference type="InterPro" id="IPR051858">
    <property type="entry name" value="WD_repeat_GAD-1"/>
</dbReference>
<dbReference type="InterPro" id="IPR036322">
    <property type="entry name" value="WD40_repeat_dom_sf"/>
</dbReference>
<dbReference type="PANTHER" id="PTHR16017">
    <property type="entry name" value="GASTRULATION DEFECTIVE PROTEIN 1-RELATED"/>
    <property type="match status" value="1"/>
</dbReference>
<feature type="non-terminal residue" evidence="6">
    <location>
        <position position="437"/>
    </location>
</feature>
<dbReference type="Gene3D" id="2.130.10.10">
    <property type="entry name" value="YVTN repeat-like/Quinoprotein amine dehydrogenase"/>
    <property type="match status" value="1"/>
</dbReference>
<feature type="region of interest" description="Disordered" evidence="5">
    <location>
        <begin position="418"/>
        <end position="437"/>
    </location>
</feature>
<feature type="repeat" description="WD" evidence="4">
    <location>
        <begin position="162"/>
        <end position="197"/>
    </location>
</feature>
<keyword evidence="2" id="KW-0677">Repeat</keyword>
<feature type="region of interest" description="Disordered" evidence="5">
    <location>
        <begin position="330"/>
        <end position="366"/>
    </location>
</feature>
<feature type="repeat" description="WD" evidence="4">
    <location>
        <begin position="66"/>
        <end position="108"/>
    </location>
</feature>
<keyword evidence="1 4" id="KW-0853">WD repeat</keyword>
<evidence type="ECO:0000256" key="2">
    <source>
        <dbReference type="ARBA" id="ARBA00022737"/>
    </source>
</evidence>
<evidence type="ECO:0000256" key="3">
    <source>
        <dbReference type="ARBA" id="ARBA00038343"/>
    </source>
</evidence>
<evidence type="ECO:0000256" key="5">
    <source>
        <dbReference type="SAM" id="MobiDB-lite"/>
    </source>
</evidence>
<dbReference type="OrthoDB" id="10264376at2759"/>
<dbReference type="AlphaFoldDB" id="A0A0T6BHI5"/>